<dbReference type="AlphaFoldDB" id="A0A0A9D1H4"/>
<reference evidence="2" key="1">
    <citation type="submission" date="2014-09" db="EMBL/GenBank/DDBJ databases">
        <authorList>
            <person name="Magalhaes I.L.F."/>
            <person name="Oliveira U."/>
            <person name="Santos F.R."/>
            <person name="Vidigal T.H.D.A."/>
            <person name="Brescovit A.D."/>
            <person name="Santos A.J."/>
        </authorList>
    </citation>
    <scope>NUCLEOTIDE SEQUENCE</scope>
    <source>
        <tissue evidence="2">Shoot tissue taken approximately 20 cm above the soil surface</tissue>
    </source>
</reference>
<name>A0A0A9D1H4_ARUDO</name>
<organism evidence="2">
    <name type="scientific">Arundo donax</name>
    <name type="common">Giant reed</name>
    <name type="synonym">Donax arundinaceus</name>
    <dbReference type="NCBI Taxonomy" id="35708"/>
    <lineage>
        <taxon>Eukaryota</taxon>
        <taxon>Viridiplantae</taxon>
        <taxon>Streptophyta</taxon>
        <taxon>Embryophyta</taxon>
        <taxon>Tracheophyta</taxon>
        <taxon>Spermatophyta</taxon>
        <taxon>Magnoliopsida</taxon>
        <taxon>Liliopsida</taxon>
        <taxon>Poales</taxon>
        <taxon>Poaceae</taxon>
        <taxon>PACMAD clade</taxon>
        <taxon>Arundinoideae</taxon>
        <taxon>Arundineae</taxon>
        <taxon>Arundo</taxon>
    </lineage>
</organism>
<protein>
    <submittedName>
        <fullName evidence="2">Uncharacterized protein</fullName>
    </submittedName>
</protein>
<proteinExistence type="predicted"/>
<feature type="region of interest" description="Disordered" evidence="1">
    <location>
        <begin position="1"/>
        <end position="57"/>
    </location>
</feature>
<feature type="compositionally biased region" description="Low complexity" evidence="1">
    <location>
        <begin position="48"/>
        <end position="57"/>
    </location>
</feature>
<dbReference type="EMBL" id="GBRH01218380">
    <property type="protein sequence ID" value="JAD79515.1"/>
    <property type="molecule type" value="Transcribed_RNA"/>
</dbReference>
<reference evidence="2" key="2">
    <citation type="journal article" date="2015" name="Data Brief">
        <title>Shoot transcriptome of the giant reed, Arundo donax.</title>
        <authorList>
            <person name="Barrero R.A."/>
            <person name="Guerrero F.D."/>
            <person name="Moolhuijzen P."/>
            <person name="Goolsby J.A."/>
            <person name="Tidwell J."/>
            <person name="Bellgard S.E."/>
            <person name="Bellgard M.I."/>
        </authorList>
    </citation>
    <scope>NUCLEOTIDE SEQUENCE</scope>
    <source>
        <tissue evidence="2">Shoot tissue taken approximately 20 cm above the soil surface</tissue>
    </source>
</reference>
<accession>A0A0A9D1H4</accession>
<feature type="compositionally biased region" description="Low complexity" evidence="1">
    <location>
        <begin position="9"/>
        <end position="23"/>
    </location>
</feature>
<evidence type="ECO:0000313" key="2">
    <source>
        <dbReference type="EMBL" id="JAD79515.1"/>
    </source>
</evidence>
<evidence type="ECO:0000256" key="1">
    <source>
        <dbReference type="SAM" id="MobiDB-lite"/>
    </source>
</evidence>
<sequence length="57" mass="5739">MDGAGYGPATGAASAAGRSSGGARRPESRTGRRRMGAAGWSARRSTRTPRMATTAAT</sequence>